<sequence>MKEISILTSHLFNLNSDSPYVIPGGGLERYIWELCETIQEMGMKVIVHQLTSIGSFHKKIGNIEIIGHRVQEQETVDKLVQLSEAVDGLLIYVGIEKLGHSFPYQRGSIGISYSVLTDQISVAECSFIEERRDSTYNRLQQVIALNSFSLGRIRSYNRANELRQGIVIRQSVDTMKFKPVLHWSEPKNCLRIVFPRLLDQGREIVNTLLMIDRILQAYPEVIVEFANDSEEENEYTYAFRLWLKDHPHKDRLVYEKYVFRKMDEAYRKAAIVVIPSFFKEGSAYSCLEAMSCGIPVIAGNRGGMNEFLVDGYNGLLVDPFEDPLFIGICRLLDHSDERRYLGSNARRMVSAFDKKVWKWQWKKLFQGMLDVDIGSKEKRPAD</sequence>
<dbReference type="STRING" id="494026.PGLA_20470"/>
<dbReference type="InterPro" id="IPR001296">
    <property type="entry name" value="Glyco_trans_1"/>
</dbReference>
<name>A0A168H7I6_9BACL</name>
<accession>A0A168H7I6</accession>
<gene>
    <name evidence="2" type="ORF">PGLA_20470</name>
</gene>
<dbReference type="PANTHER" id="PTHR12526">
    <property type="entry name" value="GLYCOSYLTRANSFERASE"/>
    <property type="match status" value="1"/>
</dbReference>
<dbReference type="AlphaFoldDB" id="A0A168H7I6"/>
<dbReference type="Gene3D" id="3.40.50.2000">
    <property type="entry name" value="Glycogen Phosphorylase B"/>
    <property type="match status" value="1"/>
</dbReference>
<evidence type="ECO:0000259" key="1">
    <source>
        <dbReference type="Pfam" id="PF00534"/>
    </source>
</evidence>
<organism evidence="2 3">
    <name type="scientific">Paenibacillus glacialis</name>
    <dbReference type="NCBI Taxonomy" id="494026"/>
    <lineage>
        <taxon>Bacteria</taxon>
        <taxon>Bacillati</taxon>
        <taxon>Bacillota</taxon>
        <taxon>Bacilli</taxon>
        <taxon>Bacillales</taxon>
        <taxon>Paenibacillaceae</taxon>
        <taxon>Paenibacillus</taxon>
    </lineage>
</organism>
<comment type="caution">
    <text evidence="2">The sequence shown here is derived from an EMBL/GenBank/DDBJ whole genome shotgun (WGS) entry which is preliminary data.</text>
</comment>
<protein>
    <recommendedName>
        <fullName evidence="1">Glycosyl transferase family 1 domain-containing protein</fullName>
    </recommendedName>
</protein>
<reference evidence="2 3" key="1">
    <citation type="submission" date="2016-03" db="EMBL/GenBank/DDBJ databases">
        <title>Draft genome sequence of Paenibacillus glacialis DSM 22343.</title>
        <authorList>
            <person name="Shin S.-K."/>
            <person name="Yi H."/>
        </authorList>
    </citation>
    <scope>NUCLEOTIDE SEQUENCE [LARGE SCALE GENOMIC DNA]</scope>
    <source>
        <strain evidence="2 3">DSM 22343</strain>
    </source>
</reference>
<evidence type="ECO:0000313" key="2">
    <source>
        <dbReference type="EMBL" id="OAB37901.1"/>
    </source>
</evidence>
<dbReference type="Pfam" id="PF00534">
    <property type="entry name" value="Glycos_transf_1"/>
    <property type="match status" value="1"/>
</dbReference>
<keyword evidence="3" id="KW-1185">Reference proteome</keyword>
<dbReference type="RefSeq" id="WP_068536429.1">
    <property type="nucleotide sequence ID" value="NZ_LVJH01000049.1"/>
</dbReference>
<dbReference type="Proteomes" id="UP000076967">
    <property type="component" value="Unassembled WGS sequence"/>
</dbReference>
<dbReference type="PANTHER" id="PTHR12526:SF630">
    <property type="entry name" value="GLYCOSYLTRANSFERASE"/>
    <property type="match status" value="1"/>
</dbReference>
<proteinExistence type="predicted"/>
<dbReference type="GO" id="GO:0016757">
    <property type="term" value="F:glycosyltransferase activity"/>
    <property type="evidence" value="ECO:0007669"/>
    <property type="project" value="InterPro"/>
</dbReference>
<feature type="domain" description="Glycosyl transferase family 1" evidence="1">
    <location>
        <begin position="237"/>
        <end position="347"/>
    </location>
</feature>
<dbReference type="CDD" id="cd03801">
    <property type="entry name" value="GT4_PimA-like"/>
    <property type="match status" value="1"/>
</dbReference>
<dbReference type="SUPFAM" id="SSF53756">
    <property type="entry name" value="UDP-Glycosyltransferase/glycogen phosphorylase"/>
    <property type="match status" value="1"/>
</dbReference>
<dbReference type="OrthoDB" id="179766at2"/>
<dbReference type="EMBL" id="LVJH01000049">
    <property type="protein sequence ID" value="OAB37901.1"/>
    <property type="molecule type" value="Genomic_DNA"/>
</dbReference>
<evidence type="ECO:0000313" key="3">
    <source>
        <dbReference type="Proteomes" id="UP000076967"/>
    </source>
</evidence>